<dbReference type="Proteomes" id="UP000186804">
    <property type="component" value="Unassembled WGS sequence"/>
</dbReference>
<evidence type="ECO:0000313" key="1">
    <source>
        <dbReference type="EMBL" id="OII76397.1"/>
    </source>
</evidence>
<proteinExistence type="predicted"/>
<dbReference type="AlphaFoldDB" id="A0A1J4MU31"/>
<name>A0A1J4MU31_9CRYT</name>
<protein>
    <submittedName>
        <fullName evidence="1">Uncharacterized protein</fullName>
    </submittedName>
</protein>
<evidence type="ECO:0000313" key="2">
    <source>
        <dbReference type="Proteomes" id="UP000186804"/>
    </source>
</evidence>
<dbReference type="EMBL" id="LRBS01000067">
    <property type="protein sequence ID" value="OII76397.1"/>
    <property type="molecule type" value="Genomic_DNA"/>
</dbReference>
<organism evidence="1 2">
    <name type="scientific">Cryptosporidium andersoni</name>
    <dbReference type="NCBI Taxonomy" id="117008"/>
    <lineage>
        <taxon>Eukaryota</taxon>
        <taxon>Sar</taxon>
        <taxon>Alveolata</taxon>
        <taxon>Apicomplexa</taxon>
        <taxon>Conoidasida</taxon>
        <taxon>Coccidia</taxon>
        <taxon>Eucoccidiorida</taxon>
        <taxon>Eimeriorina</taxon>
        <taxon>Cryptosporidiidae</taxon>
        <taxon>Cryptosporidium</taxon>
    </lineage>
</organism>
<dbReference type="OrthoDB" id="340230at2759"/>
<keyword evidence="2" id="KW-1185">Reference proteome</keyword>
<reference evidence="1 2" key="1">
    <citation type="submission" date="2016-10" db="EMBL/GenBank/DDBJ databases">
        <title>Reductive evolution of mitochondrial metabolism and differential evolution of invasion-related proteins in Cryptosporidium.</title>
        <authorList>
            <person name="Liu S."/>
            <person name="Roellig D.M."/>
            <person name="Guo Y."/>
            <person name="Li N."/>
            <person name="Frace M.A."/>
            <person name="Tang K."/>
            <person name="Zhang L."/>
            <person name="Feng Y."/>
            <person name="Xiao L."/>
        </authorList>
    </citation>
    <scope>NUCLEOTIDE SEQUENCE [LARGE SCALE GENOMIC DNA]</scope>
    <source>
        <strain evidence="1">30847</strain>
    </source>
</reference>
<dbReference type="RefSeq" id="XP_067068243.1">
    <property type="nucleotide sequence ID" value="XM_067212948.1"/>
</dbReference>
<gene>
    <name evidence="1" type="ORF">cand_027200</name>
</gene>
<comment type="caution">
    <text evidence="1">The sequence shown here is derived from an EMBL/GenBank/DDBJ whole genome shotgun (WGS) entry which is preliminary data.</text>
</comment>
<dbReference type="VEuPathDB" id="CryptoDB:cand_027200"/>
<accession>A0A1J4MU31</accession>
<dbReference type="GeneID" id="92366904"/>
<sequence length="276" mass="31463">MTTGLTENDINSIIDHLIRTLSSYVRFCTKSSIDIRAPIIPLFEDHYNIVPSSNNEQNAIQIYQDHLSNSNIFNMTTGLYKLASEHYQWSKMNYVKVRRTESSENKNKNNTTIKDNYEKSDDKDLKVKSTPYLDYLSSQYDGIDSPIVQIITNKHGNIVMQCILIFLNNNSTFGHSIASLDVRSKIVLLLSDIIRALKRLKILEYSTTDFHVLVDILIRELIIMRDLGFACFEFVSCLNIVTKCIASTPDKYRWGEATTLLSVAESLIDGFGVKTP</sequence>